<evidence type="ECO:0000256" key="1">
    <source>
        <dbReference type="ARBA" id="ARBA00009792"/>
    </source>
</evidence>
<comment type="similarity">
    <text evidence="1">Belongs to the glycosyl hydrolase 38 family.</text>
</comment>
<name>A0A1U9NPP0_9BACT</name>
<dbReference type="InterPro" id="IPR000602">
    <property type="entry name" value="Glyco_hydro_38_N"/>
</dbReference>
<dbReference type="PANTHER" id="PTHR46017">
    <property type="entry name" value="ALPHA-MANNOSIDASE 2C1"/>
    <property type="match status" value="1"/>
</dbReference>
<evidence type="ECO:0000259" key="5">
    <source>
        <dbReference type="SMART" id="SM00872"/>
    </source>
</evidence>
<dbReference type="GO" id="GO:0009313">
    <property type="term" value="P:oligosaccharide catabolic process"/>
    <property type="evidence" value="ECO:0007669"/>
    <property type="project" value="TreeGrafter"/>
</dbReference>
<feature type="domain" description="Glycoside hydrolase family 38 central" evidence="5">
    <location>
        <begin position="367"/>
        <end position="438"/>
    </location>
</feature>
<dbReference type="GO" id="GO:0102546">
    <property type="term" value="F:mannosylglycerate hydrolase activity"/>
    <property type="evidence" value="ECO:0007669"/>
    <property type="project" value="UniProtKB-EC"/>
</dbReference>
<dbReference type="RefSeq" id="WP_146663455.1">
    <property type="nucleotide sequence ID" value="NZ_CP019791.1"/>
</dbReference>
<keyword evidence="2" id="KW-0479">Metal-binding</keyword>
<dbReference type="AlphaFoldDB" id="A0A1U9NPP0"/>
<dbReference type="Pfam" id="PF07748">
    <property type="entry name" value="Glyco_hydro_38C"/>
    <property type="match status" value="1"/>
</dbReference>
<evidence type="ECO:0000256" key="2">
    <source>
        <dbReference type="ARBA" id="ARBA00022723"/>
    </source>
</evidence>
<dbReference type="KEGG" id="alus:STSP2_03002"/>
<dbReference type="GO" id="GO:0046872">
    <property type="term" value="F:metal ion binding"/>
    <property type="evidence" value="ECO:0007669"/>
    <property type="project" value="UniProtKB-KW"/>
</dbReference>
<evidence type="ECO:0000313" key="7">
    <source>
        <dbReference type="Proteomes" id="UP000189674"/>
    </source>
</evidence>
<dbReference type="Pfam" id="PF01074">
    <property type="entry name" value="Glyco_hydro_38N"/>
    <property type="match status" value="1"/>
</dbReference>
<dbReference type="InterPro" id="IPR011013">
    <property type="entry name" value="Gal_mutarotase_sf_dom"/>
</dbReference>
<evidence type="ECO:0000256" key="4">
    <source>
        <dbReference type="ARBA" id="ARBA00023295"/>
    </source>
</evidence>
<keyword evidence="4 6" id="KW-0326">Glycosidase</keyword>
<accession>A0A1U9NPP0</accession>
<proteinExistence type="inferred from homology"/>
<dbReference type="InterPro" id="IPR015341">
    <property type="entry name" value="Glyco_hydro_38_cen"/>
</dbReference>
<keyword evidence="7" id="KW-1185">Reference proteome</keyword>
<dbReference type="InterPro" id="IPR011682">
    <property type="entry name" value="Glyco_hydro_38_C"/>
</dbReference>
<gene>
    <name evidence="6" type="primary">mngB_5</name>
    <name evidence="6" type="ORF">STSP2_03002</name>
</gene>
<dbReference type="GO" id="GO:0004559">
    <property type="term" value="F:alpha-mannosidase activity"/>
    <property type="evidence" value="ECO:0007669"/>
    <property type="project" value="InterPro"/>
</dbReference>
<dbReference type="SUPFAM" id="SSF88713">
    <property type="entry name" value="Glycoside hydrolase/deacetylase"/>
    <property type="match status" value="1"/>
</dbReference>
<dbReference type="SUPFAM" id="SSF88688">
    <property type="entry name" value="Families 57/38 glycoside transferase middle domain"/>
    <property type="match status" value="1"/>
</dbReference>
<dbReference type="InterPro" id="IPR028995">
    <property type="entry name" value="Glyco_hydro_57/38_cen_sf"/>
</dbReference>
<dbReference type="PANTHER" id="PTHR46017:SF2">
    <property type="entry name" value="MANNOSYLGLYCERATE HYDROLASE"/>
    <property type="match status" value="1"/>
</dbReference>
<dbReference type="InterPro" id="IPR027291">
    <property type="entry name" value="Glyco_hydro_38_N_sf"/>
</dbReference>
<dbReference type="Proteomes" id="UP000189674">
    <property type="component" value="Chromosome"/>
</dbReference>
<reference evidence="7" key="1">
    <citation type="submission" date="2017-02" db="EMBL/GenBank/DDBJ databases">
        <title>Comparative genomics and description of representatives of a novel lineage of planctomycetes thriving in anoxic sediments.</title>
        <authorList>
            <person name="Spring S."/>
            <person name="Bunk B."/>
            <person name="Sproer C."/>
        </authorList>
    </citation>
    <scope>NUCLEOTIDE SEQUENCE [LARGE SCALE GENOMIC DNA]</scope>
    <source>
        <strain evidence="7">ST-NAGAB-D1</strain>
    </source>
</reference>
<dbReference type="GO" id="GO:0030246">
    <property type="term" value="F:carbohydrate binding"/>
    <property type="evidence" value="ECO:0007669"/>
    <property type="project" value="InterPro"/>
</dbReference>
<dbReference type="OrthoDB" id="9772207at2"/>
<dbReference type="EC" id="3.2.1.170" evidence="6"/>
<dbReference type="EMBL" id="CP019791">
    <property type="protein sequence ID" value="AQT69805.1"/>
    <property type="molecule type" value="Genomic_DNA"/>
</dbReference>
<sequence length="983" mass="111541">MEIISGKNKQAGRKKIKPYSHGLINKISKTQPLQQCHFISNTHWDREWRFSMQRTRHMLVYMMDMLLDIFEKEPQFKSFHLDSQTIPLRDYLEIRPEKEQTVRQLIKDKKLLVGPWFCLPDEFSVAGESLIRNLLLGHKIAGEMGHVSKTGYSPFGWGQISQMPQIYKSFGIEFAAFYRGVNTEQSPNSEYIWQGADGTRIVGSRLSMRPRYNVWYVIQRPAYWQQQDEDSRVVPWNSGNGPFKFVGDLYSQFDAQYARPKFGYDPASIPARAKQAMQEQDGDWTTPHRFWSCGHDSSCPDIREVRMIEDCNKALQGNAEVIHSTFEEFQKQVLENVNLDDLPVCKGEMRYYSDSKATSPLFGGVISARMDIKMDNFRTERELIRYAEPLAVYASMLGAEYPQQFLAHAYEWLLQNHGHDSIGGCSRAVVSEDMLFRTRQCREIAGCVSERALLDIAGTLDYAAHEDESIALLVYNPAPFKRDEVVSLNLEIPREAGSGSFEIVDVHGRKADVQVLGSSESFQVVQSPNDTANNFLTTQYRARAALKNIPPAGYTTFFVRPISAEDTVQPRPATMVTGTNTMENEYLRVAIQGNGTMTITDKRTGKVFERMGYFTDTAEVGDPWQHRDVEAKQDFTTINESAQITLIREGALETVYQIAIDWSLPACRTADDSARSRHFKTVHIENTITLRKGQSWVDIVTEVDNTVEDHHLQVAFPSGITADTTFAQSQFDVAERPVKITYSDNCLETPQAEQPMNSFIDISDGTHGLALLNEGMKAYEATDQTQPELRLTLLRCFPLRICVTQEMTDYSQIDKSSQCLGRHKFHYAVMPHQGDWEKADLWNAAEKFNLPLVIGQTAPTENGTEPLKKSFLEISDERIAVSAVKQSEQGSGWVVRLFNPSSAAIRTKIRLNGGMADFPSSPSPIERLKNEMALPGTGKQPWTRARTVNLEELPEKELALDEAGWCNLEIRPKEIKTLEFLVH</sequence>
<dbReference type="SUPFAM" id="SSF74650">
    <property type="entry name" value="Galactose mutarotase-like"/>
    <property type="match status" value="1"/>
</dbReference>
<dbReference type="SMART" id="SM00872">
    <property type="entry name" value="Alpha-mann_mid"/>
    <property type="match status" value="1"/>
</dbReference>
<dbReference type="GO" id="GO:0006013">
    <property type="term" value="P:mannose metabolic process"/>
    <property type="evidence" value="ECO:0007669"/>
    <property type="project" value="InterPro"/>
</dbReference>
<dbReference type="InterPro" id="IPR013780">
    <property type="entry name" value="Glyco_hydro_b"/>
</dbReference>
<keyword evidence="3 6" id="KW-0378">Hydrolase</keyword>
<dbReference type="Gene3D" id="1.20.1270.50">
    <property type="entry name" value="Glycoside hydrolase family 38, central domain"/>
    <property type="match status" value="1"/>
</dbReference>
<dbReference type="Pfam" id="PF17677">
    <property type="entry name" value="Glyco_hydro38C2"/>
    <property type="match status" value="1"/>
</dbReference>
<dbReference type="Gene3D" id="3.20.110.10">
    <property type="entry name" value="Glycoside hydrolase 38, N terminal domain"/>
    <property type="match status" value="1"/>
</dbReference>
<dbReference type="InterPro" id="IPR011330">
    <property type="entry name" value="Glyco_hydro/deAcase_b/a-brl"/>
</dbReference>
<dbReference type="Gene3D" id="2.60.40.1180">
    <property type="entry name" value="Golgi alpha-mannosidase II"/>
    <property type="match status" value="1"/>
</dbReference>
<dbReference type="InterPro" id="IPR041147">
    <property type="entry name" value="GH38_C"/>
</dbReference>
<dbReference type="Gene3D" id="2.70.98.30">
    <property type="entry name" value="Golgi alpha-mannosidase II, domain 4"/>
    <property type="match status" value="1"/>
</dbReference>
<dbReference type="STRING" id="1936003.STSP2_03002"/>
<evidence type="ECO:0000256" key="3">
    <source>
        <dbReference type="ARBA" id="ARBA00022801"/>
    </source>
</evidence>
<organism evidence="6 7">
    <name type="scientific">Anaerohalosphaera lusitana</name>
    <dbReference type="NCBI Taxonomy" id="1936003"/>
    <lineage>
        <taxon>Bacteria</taxon>
        <taxon>Pseudomonadati</taxon>
        <taxon>Planctomycetota</taxon>
        <taxon>Phycisphaerae</taxon>
        <taxon>Sedimentisphaerales</taxon>
        <taxon>Anaerohalosphaeraceae</taxon>
        <taxon>Anaerohalosphaera</taxon>
    </lineage>
</organism>
<dbReference type="InterPro" id="IPR037094">
    <property type="entry name" value="Glyco_hydro_38_cen_sf"/>
</dbReference>
<evidence type="ECO:0000313" key="6">
    <source>
        <dbReference type="EMBL" id="AQT69805.1"/>
    </source>
</evidence>
<protein>
    <submittedName>
        <fullName evidence="6">Mannosylglycerate hydrolase</fullName>
        <ecNumber evidence="6">3.2.1.170</ecNumber>
    </submittedName>
</protein>